<dbReference type="HAMAP" id="MF_00227">
    <property type="entry name" value="RNase_P"/>
    <property type="match status" value="1"/>
</dbReference>
<dbReference type="RefSeq" id="WP_379891274.1">
    <property type="nucleotide sequence ID" value="NZ_CBCSCT010000037.1"/>
</dbReference>
<dbReference type="Proteomes" id="UP001596250">
    <property type="component" value="Unassembled WGS sequence"/>
</dbReference>
<dbReference type="Pfam" id="PF00825">
    <property type="entry name" value="Ribonuclease_P"/>
    <property type="match status" value="1"/>
</dbReference>
<dbReference type="PANTHER" id="PTHR33992:SF1">
    <property type="entry name" value="RIBONUCLEASE P PROTEIN COMPONENT"/>
    <property type="match status" value="1"/>
</dbReference>
<dbReference type="InterPro" id="IPR020568">
    <property type="entry name" value="Ribosomal_Su5_D2-typ_SF"/>
</dbReference>
<dbReference type="PROSITE" id="PS00648">
    <property type="entry name" value="RIBONUCLEASE_P"/>
    <property type="match status" value="1"/>
</dbReference>
<proteinExistence type="inferred from homology"/>
<keyword evidence="10" id="KW-1185">Reference proteome</keyword>
<evidence type="ECO:0000256" key="5">
    <source>
        <dbReference type="ARBA" id="ARBA00022801"/>
    </source>
</evidence>
<reference evidence="10" key="1">
    <citation type="journal article" date="2019" name="Int. J. Syst. Evol. Microbiol.">
        <title>The Global Catalogue of Microorganisms (GCM) 10K type strain sequencing project: providing services to taxonomists for standard genome sequencing and annotation.</title>
        <authorList>
            <consortium name="The Broad Institute Genomics Platform"/>
            <consortium name="The Broad Institute Genome Sequencing Center for Infectious Disease"/>
            <person name="Wu L."/>
            <person name="Ma J."/>
        </authorList>
    </citation>
    <scope>NUCLEOTIDE SEQUENCE [LARGE SCALE GENOMIC DNA]</scope>
    <source>
        <strain evidence="10">CCM 8749</strain>
    </source>
</reference>
<name>A0ABW1IGW1_9BACL</name>
<dbReference type="PANTHER" id="PTHR33992">
    <property type="entry name" value="RIBONUCLEASE P PROTEIN COMPONENT"/>
    <property type="match status" value="1"/>
</dbReference>
<evidence type="ECO:0000256" key="2">
    <source>
        <dbReference type="ARBA" id="ARBA00022694"/>
    </source>
</evidence>
<gene>
    <name evidence="7 9" type="primary">rnpA</name>
    <name evidence="9" type="ORF">ACFPXP_00190</name>
</gene>
<dbReference type="EMBL" id="JBHSQV010000001">
    <property type="protein sequence ID" value="MFC5984926.1"/>
    <property type="molecule type" value="Genomic_DNA"/>
</dbReference>
<sequence>MQKKYRLAKREHFHIVFKYGKSVVNHQFVLYYRSSRHIEHFRLGVSVSKKIGNAVVRNRIRRKMKEIVRLHKDEVARGYDLIMIARKPVTEMDYHQMEKSILHILRKASIINIGKKNTHRKSSTLSADETTT</sequence>
<dbReference type="InterPro" id="IPR020539">
    <property type="entry name" value="RNase_P_CS"/>
</dbReference>
<comment type="catalytic activity">
    <reaction evidence="7">
        <text>Endonucleolytic cleavage of RNA, removing 5'-extranucleotides from tRNA precursor.</text>
        <dbReference type="EC" id="3.1.26.5"/>
    </reaction>
</comment>
<evidence type="ECO:0000256" key="1">
    <source>
        <dbReference type="ARBA" id="ARBA00002663"/>
    </source>
</evidence>
<evidence type="ECO:0000256" key="3">
    <source>
        <dbReference type="ARBA" id="ARBA00022722"/>
    </source>
</evidence>
<comment type="similarity">
    <text evidence="7">Belongs to the RnpA family.</text>
</comment>
<organism evidence="9 10">
    <name type="scientific">Marinicrinis lubricantis</name>
    <dbReference type="NCBI Taxonomy" id="2086470"/>
    <lineage>
        <taxon>Bacteria</taxon>
        <taxon>Bacillati</taxon>
        <taxon>Bacillota</taxon>
        <taxon>Bacilli</taxon>
        <taxon>Bacillales</taxon>
        <taxon>Paenibacillaceae</taxon>
    </lineage>
</organism>
<comment type="subunit">
    <text evidence="7">Consists of a catalytic RNA component (M1 or rnpB) and a protein subunit.</text>
</comment>
<dbReference type="InterPro" id="IPR000100">
    <property type="entry name" value="RNase_P"/>
</dbReference>
<dbReference type="GO" id="GO:0004526">
    <property type="term" value="F:ribonuclease P activity"/>
    <property type="evidence" value="ECO:0007669"/>
    <property type="project" value="UniProtKB-EC"/>
</dbReference>
<keyword evidence="3 7" id="KW-0540">Nuclease</keyword>
<dbReference type="NCBIfam" id="TIGR00188">
    <property type="entry name" value="rnpA"/>
    <property type="match status" value="1"/>
</dbReference>
<comment type="function">
    <text evidence="1 7">RNaseP catalyzes the removal of the 5'-leader sequence from pre-tRNA to produce the mature 5'-terminus. It can also cleave other RNA substrates such as 4.5S RNA. The protein component plays an auxiliary but essential role in vivo by binding to the 5'-leader sequence and broadening the substrate specificity of the ribozyme.</text>
</comment>
<evidence type="ECO:0000313" key="9">
    <source>
        <dbReference type="EMBL" id="MFC5984926.1"/>
    </source>
</evidence>
<evidence type="ECO:0000256" key="8">
    <source>
        <dbReference type="NCBIfam" id="TIGR00188"/>
    </source>
</evidence>
<accession>A0ABW1IGW1</accession>
<keyword evidence="4 7" id="KW-0255">Endonuclease</keyword>
<comment type="caution">
    <text evidence="9">The sequence shown here is derived from an EMBL/GenBank/DDBJ whole genome shotgun (WGS) entry which is preliminary data.</text>
</comment>
<dbReference type="EC" id="3.1.26.5" evidence="7 8"/>
<dbReference type="InterPro" id="IPR014721">
    <property type="entry name" value="Ribsml_uS5_D2-typ_fold_subgr"/>
</dbReference>
<evidence type="ECO:0000256" key="7">
    <source>
        <dbReference type="HAMAP-Rule" id="MF_00227"/>
    </source>
</evidence>
<protein>
    <recommendedName>
        <fullName evidence="7 8">Ribonuclease P protein component</fullName>
        <shortName evidence="7">RNase P protein</shortName>
        <shortName evidence="7">RNaseP protein</shortName>
        <ecNumber evidence="7 8">3.1.26.5</ecNumber>
    </recommendedName>
    <alternativeName>
        <fullName evidence="7">Protein C5</fullName>
    </alternativeName>
</protein>
<keyword evidence="2 7" id="KW-0819">tRNA processing</keyword>
<evidence type="ECO:0000313" key="10">
    <source>
        <dbReference type="Proteomes" id="UP001596250"/>
    </source>
</evidence>
<keyword evidence="5 7" id="KW-0378">Hydrolase</keyword>
<evidence type="ECO:0000256" key="4">
    <source>
        <dbReference type="ARBA" id="ARBA00022759"/>
    </source>
</evidence>
<dbReference type="Gene3D" id="3.30.230.10">
    <property type="match status" value="1"/>
</dbReference>
<dbReference type="SUPFAM" id="SSF54211">
    <property type="entry name" value="Ribosomal protein S5 domain 2-like"/>
    <property type="match status" value="1"/>
</dbReference>
<evidence type="ECO:0000256" key="6">
    <source>
        <dbReference type="ARBA" id="ARBA00022884"/>
    </source>
</evidence>
<keyword evidence="6 7" id="KW-0694">RNA-binding</keyword>